<keyword evidence="2" id="KW-1185">Reference proteome</keyword>
<dbReference type="InterPro" id="IPR008551">
    <property type="entry name" value="TANGO2"/>
</dbReference>
<organism evidence="1 2">
    <name type="scientific">Pseudoxanthomonas dokdonensis</name>
    <dbReference type="NCBI Taxonomy" id="344882"/>
    <lineage>
        <taxon>Bacteria</taxon>
        <taxon>Pseudomonadati</taxon>
        <taxon>Pseudomonadota</taxon>
        <taxon>Gammaproteobacteria</taxon>
        <taxon>Lysobacterales</taxon>
        <taxon>Lysobacteraceae</taxon>
        <taxon>Pseudoxanthomonas</taxon>
    </lineage>
</organism>
<dbReference type="PANTHER" id="PTHR17985:SF8">
    <property type="entry name" value="TRANSPORT AND GOLGI ORGANIZATION PROTEIN 2 HOMOLOG"/>
    <property type="match status" value="1"/>
</dbReference>
<reference evidence="1 2" key="1">
    <citation type="submission" date="2015-05" db="EMBL/GenBank/DDBJ databases">
        <title>Genome sequencing and analysis of members of genus Stenotrophomonas.</title>
        <authorList>
            <person name="Patil P.P."/>
            <person name="Midha S."/>
            <person name="Patil P.B."/>
        </authorList>
    </citation>
    <scope>NUCLEOTIDE SEQUENCE [LARGE SCALE GENOMIC DNA]</scope>
    <source>
        <strain evidence="1 2">DSM 21858</strain>
    </source>
</reference>
<dbReference type="Pfam" id="PF05742">
    <property type="entry name" value="TANGO2"/>
    <property type="match status" value="1"/>
</dbReference>
<evidence type="ECO:0000313" key="2">
    <source>
        <dbReference type="Proteomes" id="UP000052052"/>
    </source>
</evidence>
<comment type="caution">
    <text evidence="1">The sequence shown here is derived from an EMBL/GenBank/DDBJ whole genome shotgun (WGS) entry which is preliminary data.</text>
</comment>
<dbReference type="PANTHER" id="PTHR17985">
    <property type="entry name" value="SER/THR-RICH PROTEIN T10 IN DGCR REGION"/>
    <property type="match status" value="1"/>
</dbReference>
<evidence type="ECO:0000313" key="1">
    <source>
        <dbReference type="EMBL" id="KRG69938.1"/>
    </source>
</evidence>
<dbReference type="AlphaFoldDB" id="A0A0R0CU01"/>
<accession>A0A0R0CU01</accession>
<dbReference type="OrthoDB" id="4380123at2"/>
<sequence length="257" mass="28257">MCLLAFAHQHHPRWRFLLAGNRDEFHERPTAALAEWADRPALVAGRDLRSGGTWAGVDAHGRVAVVTNVRDPSIALAAAPSRGGLPVDFLAGGNDADTHARELLERASAYAPFNLILADAGACRFVSNHPRPRQRPVLPGVHALSNGDLDEPWPKTRQLRARMNAWIEAGDEDVTPLWQALADETTASDRDLPSTGVSLEWERMLSPAFIRSRDYGTRTSTLIAIDQQGHGWIAERRFGPDGVFEGETRLEIAPPSR</sequence>
<dbReference type="EMBL" id="LDJL01000007">
    <property type="protein sequence ID" value="KRG69938.1"/>
    <property type="molecule type" value="Genomic_DNA"/>
</dbReference>
<gene>
    <name evidence="1" type="ORF">ABB29_06735</name>
</gene>
<feature type="non-terminal residue" evidence="1">
    <location>
        <position position="257"/>
    </location>
</feature>
<dbReference type="RefSeq" id="WP_057657864.1">
    <property type="nucleotide sequence ID" value="NZ_LDJL01000007.1"/>
</dbReference>
<dbReference type="Proteomes" id="UP000052052">
    <property type="component" value="Unassembled WGS sequence"/>
</dbReference>
<proteinExistence type="predicted"/>
<protein>
    <submittedName>
        <fullName evidence="1">Uncharacterized protein</fullName>
    </submittedName>
</protein>
<name>A0A0R0CU01_9GAMM</name>